<dbReference type="Proteomes" id="UP001162480">
    <property type="component" value="Chromosome 8"/>
</dbReference>
<protein>
    <submittedName>
        <fullName evidence="1">Uncharacterized protein</fullName>
    </submittedName>
</protein>
<evidence type="ECO:0000313" key="2">
    <source>
        <dbReference type="Proteomes" id="UP001162480"/>
    </source>
</evidence>
<dbReference type="EMBL" id="OX597821">
    <property type="protein sequence ID" value="CAI9726618.1"/>
    <property type="molecule type" value="Genomic_DNA"/>
</dbReference>
<evidence type="ECO:0000313" key="1">
    <source>
        <dbReference type="EMBL" id="CAI9726618.1"/>
    </source>
</evidence>
<name>A0AA36B284_OCTVU</name>
<reference evidence="1" key="1">
    <citation type="submission" date="2023-08" db="EMBL/GenBank/DDBJ databases">
        <authorList>
            <person name="Alioto T."/>
            <person name="Alioto T."/>
            <person name="Gomez Garrido J."/>
        </authorList>
    </citation>
    <scope>NUCLEOTIDE SEQUENCE</scope>
</reference>
<gene>
    <name evidence="1" type="ORF">OCTVUL_1B022555</name>
</gene>
<proteinExistence type="predicted"/>
<accession>A0AA36B284</accession>
<organism evidence="1 2">
    <name type="scientific">Octopus vulgaris</name>
    <name type="common">Common octopus</name>
    <dbReference type="NCBI Taxonomy" id="6645"/>
    <lineage>
        <taxon>Eukaryota</taxon>
        <taxon>Metazoa</taxon>
        <taxon>Spiralia</taxon>
        <taxon>Lophotrochozoa</taxon>
        <taxon>Mollusca</taxon>
        <taxon>Cephalopoda</taxon>
        <taxon>Coleoidea</taxon>
        <taxon>Octopodiformes</taxon>
        <taxon>Octopoda</taxon>
        <taxon>Incirrata</taxon>
        <taxon>Octopodidae</taxon>
        <taxon>Octopus</taxon>
    </lineage>
</organism>
<keyword evidence="2" id="KW-1185">Reference proteome</keyword>
<dbReference type="AlphaFoldDB" id="A0AA36B284"/>
<sequence length="97" mass="11346">MYIKIRRRTRLFNICHIVYNVVISVVFVDADNDIAVVINIIVIIRSNKYRRMSKDFQCFKSSSCDRKDFKHDNAVTPRNATLVLAEKRVENLQVATK</sequence>